<gene>
    <name evidence="1" type="ORF">GCM10007423_02210</name>
</gene>
<keyword evidence="2" id="KW-1185">Reference proteome</keyword>
<evidence type="ECO:0008006" key="3">
    <source>
        <dbReference type="Google" id="ProtNLM"/>
    </source>
</evidence>
<comment type="caution">
    <text evidence="1">The sequence shown here is derived from an EMBL/GenBank/DDBJ whole genome shotgun (WGS) entry which is preliminary data.</text>
</comment>
<name>A0ABQ1YDD4_9BACT</name>
<dbReference type="Proteomes" id="UP000600214">
    <property type="component" value="Unassembled WGS sequence"/>
</dbReference>
<sequence length="56" mass="6187">MEVFRADGSKVTWDSNQSGYAIIGPGRNFREINLSGQKPGIYVVVVNGKSFKILKN</sequence>
<organism evidence="1 2">
    <name type="scientific">Dyadobacter endophyticus</name>
    <dbReference type="NCBI Taxonomy" id="1749036"/>
    <lineage>
        <taxon>Bacteria</taxon>
        <taxon>Pseudomonadati</taxon>
        <taxon>Bacteroidota</taxon>
        <taxon>Cytophagia</taxon>
        <taxon>Cytophagales</taxon>
        <taxon>Spirosomataceae</taxon>
        <taxon>Dyadobacter</taxon>
    </lineage>
</organism>
<evidence type="ECO:0000313" key="2">
    <source>
        <dbReference type="Proteomes" id="UP000600214"/>
    </source>
</evidence>
<accession>A0ABQ1YDD4</accession>
<dbReference type="RefSeq" id="WP_188927821.1">
    <property type="nucleotide sequence ID" value="NZ_BMIA01000001.1"/>
</dbReference>
<dbReference type="EMBL" id="BMIA01000001">
    <property type="protein sequence ID" value="GGH21235.1"/>
    <property type="molecule type" value="Genomic_DNA"/>
</dbReference>
<protein>
    <recommendedName>
        <fullName evidence="3">Por secretion system C-terminal sorting domain-containing protein</fullName>
    </recommendedName>
</protein>
<proteinExistence type="predicted"/>
<evidence type="ECO:0000313" key="1">
    <source>
        <dbReference type="EMBL" id="GGH21235.1"/>
    </source>
</evidence>
<reference evidence="2" key="1">
    <citation type="journal article" date="2019" name="Int. J. Syst. Evol. Microbiol.">
        <title>The Global Catalogue of Microorganisms (GCM) 10K type strain sequencing project: providing services to taxonomists for standard genome sequencing and annotation.</title>
        <authorList>
            <consortium name="The Broad Institute Genomics Platform"/>
            <consortium name="The Broad Institute Genome Sequencing Center for Infectious Disease"/>
            <person name="Wu L."/>
            <person name="Ma J."/>
        </authorList>
    </citation>
    <scope>NUCLEOTIDE SEQUENCE [LARGE SCALE GENOMIC DNA]</scope>
    <source>
        <strain evidence="2">CGMCC 1.15288</strain>
    </source>
</reference>